<evidence type="ECO:0000256" key="7">
    <source>
        <dbReference type="HAMAP-Rule" id="MF_00802"/>
    </source>
</evidence>
<comment type="similarity">
    <text evidence="7">Belongs to the GlnE family.</text>
</comment>
<dbReference type="CDD" id="cd05401">
    <property type="entry name" value="NT_GlnE_GlnD_like"/>
    <property type="match status" value="2"/>
</dbReference>
<dbReference type="Pfam" id="PF03710">
    <property type="entry name" value="GlnE"/>
    <property type="match status" value="2"/>
</dbReference>
<evidence type="ECO:0000256" key="6">
    <source>
        <dbReference type="ARBA" id="ARBA00023268"/>
    </source>
</evidence>
<comment type="catalytic activity">
    <reaction evidence="7">
        <text>[glutamine synthetase]-L-tyrosine + ATP = [glutamine synthetase]-O(4)-(5'-adenylyl)-L-tyrosine + diphosphate</text>
        <dbReference type="Rhea" id="RHEA:18589"/>
        <dbReference type="Rhea" id="RHEA-COMP:10660"/>
        <dbReference type="Rhea" id="RHEA-COMP:10661"/>
        <dbReference type="ChEBI" id="CHEBI:30616"/>
        <dbReference type="ChEBI" id="CHEBI:33019"/>
        <dbReference type="ChEBI" id="CHEBI:46858"/>
        <dbReference type="ChEBI" id="CHEBI:83624"/>
        <dbReference type="EC" id="2.7.7.42"/>
    </reaction>
</comment>
<sequence>MNDLPPALAERAETHLRTLRAAEAVPDEARVAATLPRVLAASDFVACAVGEGDPGLLHDLARSGDLFAPYGAQAYRERLQRRLAEAGDEAGLRAALRRFRRREAVRIAYRSLAGWAALEETLAETSDLAEAAIDASLEWLYAALTARWGTPRDEAGEAQRLVVLGMGKLGGRELNFSSDIDLIFAFPEPGETDAAKPRSNDEFFLKLGRQLIGALSETTPEGQAYRVDMRLRPNGDAGPLALPFASVETYYESQGREWERYALIKARCVGGDYEAGAALLERLRPFVYRRYLDYGTLEQIREMKGMIAREVQRRGTARNIKTGSGGIREVEFVAQAFQLIRGGRDPQLRSRQLLGTLDALEAQQLLPAHAVAELRSAYRFLRRTENAVQMLADEQSHTVPEDPHARARVALGAGYADAEAFEGELERTREQVHSQFQQVFAAPQAEADAGEGSDLQALWSAAPAPEEAVRLLEAQGFDDAEALERRLRGLREGAVVRSLSTRGHQRLDRLMPLLLGACAQARRPARALERTLDLIESIARRTAYLALLVEHPMALSQLVQLCDGSAWVARFLAAHPLLLDELLDPRTLYEPLGREALEADLDARLAALSGDDLEAQMEAVRQFKQANQLKVAAADVSGAAPLMVVSDYLTHIAEVALERSVALCRDHLVRRHGRPLCRDDGEAPREAGFAVAGYGKLGGIELGYSSDLDLVFLHDSRGAEQETEGPRSVDNQVFFARLAQRVVHFLNTVTPGGIVYEVDTRLRPSGNAGLMSTTVDAFRQYQREHAWTWEHQALVRARAVAGDPGPREAFEGVRAEVLGQPRDTAQLREQIRHMRERQRAEKASRGHERFDLKNDRGGLTDIEFIAQYGVLASAHEHPELLRYTDNVRILRTLAQAGWLDERDAHRLASAYRTYRRRLHELALQDEERVVGAEELADERRAVTALWERLMEGAGHRVDVDIAAPRGPGGWGACGS</sequence>
<keyword evidence="1 7" id="KW-0808">Transferase</keyword>
<keyword evidence="11" id="KW-1185">Reference proteome</keyword>
<dbReference type="GO" id="GO:0016779">
    <property type="term" value="F:nucleotidyltransferase activity"/>
    <property type="evidence" value="ECO:0007669"/>
    <property type="project" value="UniProtKB-KW"/>
</dbReference>
<dbReference type="InterPro" id="IPR023057">
    <property type="entry name" value="GlnE"/>
</dbReference>
<dbReference type="SUPFAM" id="SSF81593">
    <property type="entry name" value="Nucleotidyltransferase substrate binding subunit/domain"/>
    <property type="match status" value="2"/>
</dbReference>
<dbReference type="Gene3D" id="1.10.4050.10">
    <property type="entry name" value="Glutamine synthase adenylyltransferase GlnE"/>
    <property type="match status" value="1"/>
</dbReference>
<comment type="catalytic activity">
    <reaction evidence="7">
        <text>[glutamine synthetase]-O(4)-(5'-adenylyl)-L-tyrosine + phosphate = [glutamine synthetase]-L-tyrosine + ADP</text>
        <dbReference type="Rhea" id="RHEA:43716"/>
        <dbReference type="Rhea" id="RHEA-COMP:10660"/>
        <dbReference type="Rhea" id="RHEA-COMP:10661"/>
        <dbReference type="ChEBI" id="CHEBI:43474"/>
        <dbReference type="ChEBI" id="CHEBI:46858"/>
        <dbReference type="ChEBI" id="CHEBI:83624"/>
        <dbReference type="ChEBI" id="CHEBI:456216"/>
        <dbReference type="EC" id="2.7.7.89"/>
    </reaction>
</comment>
<dbReference type="HAMAP" id="MF_00802">
    <property type="entry name" value="GlnE"/>
    <property type="match status" value="1"/>
</dbReference>
<evidence type="ECO:0000313" key="10">
    <source>
        <dbReference type="EMBL" id="MBK1725618.1"/>
    </source>
</evidence>
<feature type="domain" description="Glutamate-ammonia ligase adenylyltransferase repeated" evidence="8">
    <location>
        <begin position="556"/>
        <end position="811"/>
    </location>
</feature>
<feature type="domain" description="PII-uridylyltransferase/Glutamine-synthetase adenylyltransferase" evidence="9">
    <location>
        <begin position="827"/>
        <end position="927"/>
    </location>
</feature>
<dbReference type="RefSeq" id="WP_200255951.1">
    <property type="nucleotide sequence ID" value="NZ_NRSH01000005.1"/>
</dbReference>
<evidence type="ECO:0000259" key="9">
    <source>
        <dbReference type="Pfam" id="PF08335"/>
    </source>
</evidence>
<dbReference type="Gene3D" id="1.20.120.1510">
    <property type="match status" value="1"/>
</dbReference>
<evidence type="ECO:0000256" key="4">
    <source>
        <dbReference type="ARBA" id="ARBA00022840"/>
    </source>
</evidence>
<dbReference type="PANTHER" id="PTHR30621">
    <property type="entry name" value="GLUTAMINE SYNTHETASE ADENYLYLTRANSFERASE"/>
    <property type="match status" value="1"/>
</dbReference>
<keyword evidence="2 7" id="KW-0548">Nucleotidyltransferase</keyword>
<proteinExistence type="inferred from homology"/>
<dbReference type="Pfam" id="PF08335">
    <property type="entry name" value="GlnD_UR_UTase"/>
    <property type="match status" value="2"/>
</dbReference>
<keyword evidence="3 7" id="KW-0547">Nucleotide-binding</keyword>
<dbReference type="EMBL" id="NRSH01000005">
    <property type="protein sequence ID" value="MBK1725618.1"/>
    <property type="molecule type" value="Genomic_DNA"/>
</dbReference>
<dbReference type="Proteomes" id="UP000738126">
    <property type="component" value="Unassembled WGS sequence"/>
</dbReference>
<dbReference type="InterPro" id="IPR043519">
    <property type="entry name" value="NT_sf"/>
</dbReference>
<organism evidence="10 11">
    <name type="scientific">Halorhodospira neutriphila</name>
    <dbReference type="NCBI Taxonomy" id="168379"/>
    <lineage>
        <taxon>Bacteria</taxon>
        <taxon>Pseudomonadati</taxon>
        <taxon>Pseudomonadota</taxon>
        <taxon>Gammaproteobacteria</taxon>
        <taxon>Chromatiales</taxon>
        <taxon>Ectothiorhodospiraceae</taxon>
        <taxon>Halorhodospira</taxon>
    </lineage>
</organism>
<name>A0ABS1E2B1_9GAMM</name>
<dbReference type="Gene3D" id="1.20.120.330">
    <property type="entry name" value="Nucleotidyltransferases domain 2"/>
    <property type="match status" value="2"/>
</dbReference>
<evidence type="ECO:0000256" key="1">
    <source>
        <dbReference type="ARBA" id="ARBA00022679"/>
    </source>
</evidence>
<reference evidence="10 11" key="1">
    <citation type="journal article" date="2020" name="Microorganisms">
        <title>Osmotic Adaptation and Compatible Solute Biosynthesis of Phototrophic Bacteria as Revealed from Genome Analyses.</title>
        <authorList>
            <person name="Imhoff J.F."/>
            <person name="Rahn T."/>
            <person name="Kunzel S."/>
            <person name="Keller A."/>
            <person name="Neulinger S.C."/>
        </authorList>
    </citation>
    <scope>NUCLEOTIDE SEQUENCE [LARGE SCALE GENOMIC DNA]</scope>
    <source>
        <strain evidence="10 11">DSM 15116</strain>
    </source>
</reference>
<dbReference type="SUPFAM" id="SSF81301">
    <property type="entry name" value="Nucleotidyltransferase"/>
    <property type="match status" value="2"/>
</dbReference>
<evidence type="ECO:0000256" key="2">
    <source>
        <dbReference type="ARBA" id="ARBA00022695"/>
    </source>
</evidence>
<feature type="domain" description="PII-uridylyltransferase/Glutamine-synthetase adenylyltransferase" evidence="9">
    <location>
        <begin position="301"/>
        <end position="440"/>
    </location>
</feature>
<feature type="domain" description="Glutamate-ammonia ligase adenylyltransferase repeated" evidence="8">
    <location>
        <begin position="34"/>
        <end position="280"/>
    </location>
</feature>
<dbReference type="NCBIfam" id="NF008292">
    <property type="entry name" value="PRK11072.1"/>
    <property type="match status" value="1"/>
</dbReference>
<comment type="function">
    <text evidence="7">Involved in the regulation of glutamine synthetase GlnA, a key enzyme in the process to assimilate ammonia. When cellular nitrogen levels are high, the C-terminal adenylyl transferase (AT) inactivates GlnA by covalent transfer of an adenylyl group from ATP to specific tyrosine residue of GlnA, thus reducing its activity. Conversely, when nitrogen levels are low, the N-terminal adenylyl removase (AR) activates GlnA by removing the adenylyl group by phosphorolysis, increasing its activity. The regulatory region of GlnE binds the signal transduction protein PII (GlnB) which indicates the nitrogen status of the cell.</text>
</comment>
<comment type="cofactor">
    <cofactor evidence="7">
        <name>Mg(2+)</name>
        <dbReference type="ChEBI" id="CHEBI:18420"/>
    </cofactor>
</comment>
<comment type="caution">
    <text evidence="10">The sequence shown here is derived from an EMBL/GenBank/DDBJ whole genome shotgun (WGS) entry which is preliminary data.</text>
</comment>
<dbReference type="Gene3D" id="3.30.460.10">
    <property type="entry name" value="Beta Polymerase, domain 2"/>
    <property type="match status" value="2"/>
</dbReference>
<dbReference type="EC" id="2.7.7.42" evidence="7"/>
<gene>
    <name evidence="7" type="primary">glnE</name>
    <name evidence="10" type="ORF">CKO13_00960</name>
</gene>
<protein>
    <recommendedName>
        <fullName evidence="7">Bifunctional glutamine synthetase adenylyltransferase/adenylyl-removing enzyme</fullName>
    </recommendedName>
    <alternativeName>
        <fullName evidence="7">ATP:glutamine synthetase adenylyltransferase</fullName>
    </alternativeName>
    <alternativeName>
        <fullName evidence="7">ATase</fullName>
    </alternativeName>
    <domain>
        <recommendedName>
            <fullName evidence="7">Glutamine synthetase adenylyl-L-tyrosine phosphorylase</fullName>
            <ecNumber evidence="7">2.7.7.89</ecNumber>
        </recommendedName>
        <alternativeName>
            <fullName evidence="7">Adenylyl removase</fullName>
            <shortName evidence="7">AR</shortName>
            <shortName evidence="7">AT-N</shortName>
        </alternativeName>
    </domain>
    <domain>
        <recommendedName>
            <fullName evidence="7">Glutamine synthetase adenylyl transferase</fullName>
            <ecNumber evidence="7">2.7.7.42</ecNumber>
        </recommendedName>
        <alternativeName>
            <fullName evidence="7">Adenylyl transferase</fullName>
            <shortName evidence="7">AT</shortName>
            <shortName evidence="7">AT-C</shortName>
        </alternativeName>
    </domain>
</protein>
<evidence type="ECO:0000259" key="8">
    <source>
        <dbReference type="Pfam" id="PF03710"/>
    </source>
</evidence>
<keyword evidence="5 7" id="KW-0460">Magnesium</keyword>
<evidence type="ECO:0000313" key="11">
    <source>
        <dbReference type="Proteomes" id="UP000738126"/>
    </source>
</evidence>
<accession>A0ABS1E2B1</accession>
<feature type="region of interest" description="Adenylyl removase" evidence="7">
    <location>
        <begin position="1"/>
        <end position="444"/>
    </location>
</feature>
<evidence type="ECO:0000256" key="5">
    <source>
        <dbReference type="ARBA" id="ARBA00022842"/>
    </source>
</evidence>
<keyword evidence="6 7" id="KW-0511">Multifunctional enzyme</keyword>
<dbReference type="PANTHER" id="PTHR30621:SF0">
    <property type="entry name" value="BIFUNCTIONAL GLUTAMINE SYNTHETASE ADENYLYLTRANSFERASE_ADENYLYL-REMOVING ENZYME"/>
    <property type="match status" value="1"/>
</dbReference>
<dbReference type="InterPro" id="IPR005190">
    <property type="entry name" value="GlnE_rpt_dom"/>
</dbReference>
<keyword evidence="4 7" id="KW-0067">ATP-binding</keyword>
<evidence type="ECO:0000256" key="3">
    <source>
        <dbReference type="ARBA" id="ARBA00022741"/>
    </source>
</evidence>
<feature type="region of interest" description="Adenylyl transferase" evidence="7">
    <location>
        <begin position="452"/>
        <end position="975"/>
    </location>
</feature>
<dbReference type="InterPro" id="IPR013546">
    <property type="entry name" value="PII_UdlTrfase/GS_AdlTrfase"/>
</dbReference>
<dbReference type="EC" id="2.7.7.89" evidence="7"/>